<proteinExistence type="predicted"/>
<evidence type="ECO:0000313" key="3">
    <source>
        <dbReference type="Proteomes" id="UP000265703"/>
    </source>
</evidence>
<name>A0A397T7L8_9GLOM</name>
<gene>
    <name evidence="2" type="ORF">C1645_735991</name>
</gene>
<evidence type="ECO:0000256" key="1">
    <source>
        <dbReference type="SAM" id="MobiDB-lite"/>
    </source>
</evidence>
<feature type="region of interest" description="Disordered" evidence="1">
    <location>
        <begin position="294"/>
        <end position="314"/>
    </location>
</feature>
<protein>
    <submittedName>
        <fullName evidence="2">Uncharacterized protein</fullName>
    </submittedName>
</protein>
<comment type="caution">
    <text evidence="2">The sequence shown here is derived from an EMBL/GenBank/DDBJ whole genome shotgun (WGS) entry which is preliminary data.</text>
</comment>
<sequence>MCSLSVCNFQKKYCGCQTYMEDENNPEKCFYCNHYNAFHTGFSPPPQNSSTPLLGPCQKDGASCGCQAFVANPNTELKCKYCDHFTAFHKQIIINTTSNGITPLPSSLTNADNVSSSMSSPQIQDPCNVNSINTSGDPKFKDQIMDNNNKSRSVIRKRKRNQSRFRNQHSPNTAASRGRPANVSLSLNHLLLFQQSWENSSAPRENTESWIEMRDNGLIIENVSFEENTPEAINAIITRSFPSVNEYNWILLNGSTSKLILARNQEISLKNFRNNMSKSNKRLYLALKETLNDSNETEADDQIEDCEIKSESSD</sequence>
<accession>A0A397T7L8</accession>
<keyword evidence="3" id="KW-1185">Reference proteome</keyword>
<feature type="compositionally biased region" description="Acidic residues" evidence="1">
    <location>
        <begin position="295"/>
        <end position="305"/>
    </location>
</feature>
<feature type="compositionally biased region" description="Basic residues" evidence="1">
    <location>
        <begin position="157"/>
        <end position="167"/>
    </location>
</feature>
<organism evidence="2 3">
    <name type="scientific">Glomus cerebriforme</name>
    <dbReference type="NCBI Taxonomy" id="658196"/>
    <lineage>
        <taxon>Eukaryota</taxon>
        <taxon>Fungi</taxon>
        <taxon>Fungi incertae sedis</taxon>
        <taxon>Mucoromycota</taxon>
        <taxon>Glomeromycotina</taxon>
        <taxon>Glomeromycetes</taxon>
        <taxon>Glomerales</taxon>
        <taxon>Glomeraceae</taxon>
        <taxon>Glomus</taxon>
    </lineage>
</organism>
<dbReference type="Proteomes" id="UP000265703">
    <property type="component" value="Unassembled WGS sequence"/>
</dbReference>
<dbReference type="OrthoDB" id="2362462at2759"/>
<reference evidence="2 3" key="1">
    <citation type="submission" date="2018-06" db="EMBL/GenBank/DDBJ databases">
        <title>Comparative genomics reveals the genomic features of Rhizophagus irregularis, R. cerebriforme, R. diaphanum and Gigaspora rosea, and their symbiotic lifestyle signature.</title>
        <authorList>
            <person name="Morin E."/>
            <person name="San Clemente H."/>
            <person name="Chen E.C.H."/>
            <person name="De La Providencia I."/>
            <person name="Hainaut M."/>
            <person name="Kuo A."/>
            <person name="Kohler A."/>
            <person name="Murat C."/>
            <person name="Tang N."/>
            <person name="Roy S."/>
            <person name="Loubradou J."/>
            <person name="Henrissat B."/>
            <person name="Grigoriev I.V."/>
            <person name="Corradi N."/>
            <person name="Roux C."/>
            <person name="Martin F.M."/>
        </authorList>
    </citation>
    <scope>NUCLEOTIDE SEQUENCE [LARGE SCALE GENOMIC DNA]</scope>
    <source>
        <strain evidence="2 3">DAOM 227022</strain>
    </source>
</reference>
<dbReference type="AlphaFoldDB" id="A0A397T7L8"/>
<feature type="region of interest" description="Disordered" evidence="1">
    <location>
        <begin position="157"/>
        <end position="180"/>
    </location>
</feature>
<evidence type="ECO:0000313" key="2">
    <source>
        <dbReference type="EMBL" id="RIA92886.1"/>
    </source>
</evidence>
<dbReference type="EMBL" id="QKYT01000115">
    <property type="protein sequence ID" value="RIA92886.1"/>
    <property type="molecule type" value="Genomic_DNA"/>
</dbReference>